<evidence type="ECO:0000256" key="1">
    <source>
        <dbReference type="SAM" id="MobiDB-lite"/>
    </source>
</evidence>
<dbReference type="SMART" id="SM00449">
    <property type="entry name" value="SPRY"/>
    <property type="match status" value="1"/>
</dbReference>
<organism evidence="3 4">
    <name type="scientific">Ephemerocybe angulata</name>
    <dbReference type="NCBI Taxonomy" id="980116"/>
    <lineage>
        <taxon>Eukaryota</taxon>
        <taxon>Fungi</taxon>
        <taxon>Dikarya</taxon>
        <taxon>Basidiomycota</taxon>
        <taxon>Agaricomycotina</taxon>
        <taxon>Agaricomycetes</taxon>
        <taxon>Agaricomycetidae</taxon>
        <taxon>Agaricales</taxon>
        <taxon>Agaricineae</taxon>
        <taxon>Psathyrellaceae</taxon>
        <taxon>Ephemerocybe</taxon>
    </lineage>
</organism>
<evidence type="ECO:0000313" key="4">
    <source>
        <dbReference type="Proteomes" id="UP000541558"/>
    </source>
</evidence>
<sequence length="307" mass="33772">MGFLNSLKGKLKDLSHHDQGAGSSTDAPPPEWSAAPEISHKWGKWNEAPDEEYQAGEDFCNEYPPLAPRLLPSELVDKINTLGCKAWGIQWPTTPRFSGHIQEAADTKGGPAVTTVTTTAKCKDTCLLSDMPILAGLYEVQGKTGVYYEVLVQKMTGFIAIGTACRPYPEWRLPGWNRLSAGLHLDDLRKFFEDPDGGRDYAEGLISSISPGDTIGCGYEFASGNLFYTYNGVRLPNAFSGLYIPRNQHDVFAAIGVEGECQFQVNFGGEVFRWKEGNEWAWRVEGHVGRLSGTSGPRDDELPAYEA</sequence>
<dbReference type="EMBL" id="JAACJK010000163">
    <property type="protein sequence ID" value="KAF5326603.1"/>
    <property type="molecule type" value="Genomic_DNA"/>
</dbReference>
<accession>A0A8H5BQA0</accession>
<dbReference type="PANTHER" id="PTHR12864">
    <property type="entry name" value="RAN BINDING PROTEIN 9-RELATED"/>
    <property type="match status" value="1"/>
</dbReference>
<comment type="caution">
    <text evidence="3">The sequence shown here is derived from an EMBL/GenBank/DDBJ whole genome shotgun (WGS) entry which is preliminary data.</text>
</comment>
<dbReference type="Pfam" id="PF00622">
    <property type="entry name" value="SPRY"/>
    <property type="match status" value="1"/>
</dbReference>
<dbReference type="PROSITE" id="PS50188">
    <property type="entry name" value="B302_SPRY"/>
    <property type="match status" value="1"/>
</dbReference>
<dbReference type="OrthoDB" id="258495at2759"/>
<gene>
    <name evidence="3" type="ORF">D9611_000882</name>
</gene>
<keyword evidence="4" id="KW-1185">Reference proteome</keyword>
<dbReference type="AlphaFoldDB" id="A0A8H5BQA0"/>
<proteinExistence type="predicted"/>
<name>A0A8H5BQA0_9AGAR</name>
<protein>
    <recommendedName>
        <fullName evidence="2">B30.2/SPRY domain-containing protein</fullName>
    </recommendedName>
</protein>
<dbReference type="InterPro" id="IPR050618">
    <property type="entry name" value="Ubq-SigPath_Reg"/>
</dbReference>
<evidence type="ECO:0000259" key="2">
    <source>
        <dbReference type="PROSITE" id="PS50188"/>
    </source>
</evidence>
<dbReference type="InterPro" id="IPR001870">
    <property type="entry name" value="B30.2/SPRY"/>
</dbReference>
<dbReference type="Proteomes" id="UP000541558">
    <property type="component" value="Unassembled WGS sequence"/>
</dbReference>
<reference evidence="3 4" key="1">
    <citation type="journal article" date="2020" name="ISME J.">
        <title>Uncovering the hidden diversity of litter-decomposition mechanisms in mushroom-forming fungi.</title>
        <authorList>
            <person name="Floudas D."/>
            <person name="Bentzer J."/>
            <person name="Ahren D."/>
            <person name="Johansson T."/>
            <person name="Persson P."/>
            <person name="Tunlid A."/>
        </authorList>
    </citation>
    <scope>NUCLEOTIDE SEQUENCE [LARGE SCALE GENOMIC DNA]</scope>
    <source>
        <strain evidence="3 4">CBS 175.51</strain>
    </source>
</reference>
<dbReference type="SUPFAM" id="SSF49899">
    <property type="entry name" value="Concanavalin A-like lectins/glucanases"/>
    <property type="match status" value="1"/>
</dbReference>
<feature type="region of interest" description="Disordered" evidence="1">
    <location>
        <begin position="13"/>
        <end position="36"/>
    </location>
</feature>
<dbReference type="InterPro" id="IPR013320">
    <property type="entry name" value="ConA-like_dom_sf"/>
</dbReference>
<dbReference type="InterPro" id="IPR003877">
    <property type="entry name" value="SPRY_dom"/>
</dbReference>
<dbReference type="InterPro" id="IPR043136">
    <property type="entry name" value="B30.2/SPRY_sf"/>
</dbReference>
<dbReference type="Gene3D" id="2.60.120.920">
    <property type="match status" value="1"/>
</dbReference>
<feature type="domain" description="B30.2/SPRY" evidence="2">
    <location>
        <begin position="71"/>
        <end position="272"/>
    </location>
</feature>
<evidence type="ECO:0000313" key="3">
    <source>
        <dbReference type="EMBL" id="KAF5326603.1"/>
    </source>
</evidence>